<dbReference type="OrthoDB" id="313117at2759"/>
<dbReference type="AlphaFoldDB" id="A0A0V0Q8J1"/>
<keyword evidence="1" id="KW-0560">Oxidoreductase</keyword>
<gene>
    <name evidence="4" type="ORF">PPERSA_03328</name>
</gene>
<evidence type="ECO:0000259" key="3">
    <source>
        <dbReference type="Pfam" id="PF02826"/>
    </source>
</evidence>
<organism evidence="4 5">
    <name type="scientific">Pseudocohnilembus persalinus</name>
    <name type="common">Ciliate</name>
    <dbReference type="NCBI Taxonomy" id="266149"/>
    <lineage>
        <taxon>Eukaryota</taxon>
        <taxon>Sar</taxon>
        <taxon>Alveolata</taxon>
        <taxon>Ciliophora</taxon>
        <taxon>Intramacronucleata</taxon>
        <taxon>Oligohymenophorea</taxon>
        <taxon>Scuticociliatia</taxon>
        <taxon>Philasterida</taxon>
        <taxon>Pseudocohnilembidae</taxon>
        <taxon>Pseudocohnilembus</taxon>
    </lineage>
</organism>
<dbReference type="Proteomes" id="UP000054937">
    <property type="component" value="Unassembled WGS sequence"/>
</dbReference>
<dbReference type="Gene3D" id="3.40.50.720">
    <property type="entry name" value="NAD(P)-binding Rossmann-like Domain"/>
    <property type="match status" value="2"/>
</dbReference>
<dbReference type="EMBL" id="LDAU01000243">
    <property type="protein sequence ID" value="KRW98497.1"/>
    <property type="molecule type" value="Genomic_DNA"/>
</dbReference>
<accession>A0A0V0Q8J1</accession>
<comment type="caution">
    <text evidence="4">The sequence shown here is derived from an EMBL/GenBank/DDBJ whole genome shotgun (WGS) entry which is preliminary data.</text>
</comment>
<dbReference type="InterPro" id="IPR036291">
    <property type="entry name" value="NAD(P)-bd_dom_sf"/>
</dbReference>
<dbReference type="GO" id="GO:0051287">
    <property type="term" value="F:NAD binding"/>
    <property type="evidence" value="ECO:0007669"/>
    <property type="project" value="InterPro"/>
</dbReference>
<keyword evidence="5" id="KW-1185">Reference proteome</keyword>
<evidence type="ECO:0000313" key="5">
    <source>
        <dbReference type="Proteomes" id="UP000054937"/>
    </source>
</evidence>
<sequence length="345" mass="39222">MSSKKLFNIVVIAKENWGSLKNFEGVISSSLSKNLQREPKFSFVENYQQYQEQLNGQDINCLACSQPGENELQLLTQIFNEQQKNIEIIHSFSAGVDKFLPYLKKLDLKNVQVTNAKGSFSDILGEYVVFSCYYFAKSMPFFIAQQRKKEWVQDIVYPVKNSTIAIVGLGDIGTEVARQCKANRMKIIGIKRNPSNVTQEQKDLCDGNILPLEQLDEALKQSDYVCSVLPKINDTNDIFNLQKFKTMKQSAVFINIGRGNCVVEEDLVTALKQNIIRGAALDVVKQEPMGKDNELWDQENALITHHCGDRTTELIQSSMKTFCQNLSLHLQQKKMQNLVDLEKGY</sequence>
<name>A0A0V0Q8J1_PSEPJ</name>
<dbReference type="CDD" id="cd05300">
    <property type="entry name" value="2-Hacid_dh_1"/>
    <property type="match status" value="1"/>
</dbReference>
<dbReference type="OMA" id="YLAAWQP"/>
<evidence type="ECO:0000256" key="2">
    <source>
        <dbReference type="ARBA" id="ARBA00023027"/>
    </source>
</evidence>
<dbReference type="InterPro" id="IPR006140">
    <property type="entry name" value="D-isomer_DH_NAD-bd"/>
</dbReference>
<keyword evidence="2" id="KW-0520">NAD</keyword>
<dbReference type="PANTHER" id="PTHR43333:SF1">
    <property type="entry name" value="D-ISOMER SPECIFIC 2-HYDROXYACID DEHYDROGENASE NAD-BINDING DOMAIN-CONTAINING PROTEIN"/>
    <property type="match status" value="1"/>
</dbReference>
<evidence type="ECO:0000256" key="1">
    <source>
        <dbReference type="ARBA" id="ARBA00023002"/>
    </source>
</evidence>
<protein>
    <recommendedName>
        <fullName evidence="3">D-isomer specific 2-hydroxyacid dehydrogenase NAD-binding domain-containing protein</fullName>
    </recommendedName>
</protein>
<reference evidence="4 5" key="1">
    <citation type="journal article" date="2015" name="Sci. Rep.">
        <title>Genome of the facultative scuticociliatosis pathogen Pseudocohnilembus persalinus provides insight into its virulence through horizontal gene transfer.</title>
        <authorList>
            <person name="Xiong J."/>
            <person name="Wang G."/>
            <person name="Cheng J."/>
            <person name="Tian M."/>
            <person name="Pan X."/>
            <person name="Warren A."/>
            <person name="Jiang C."/>
            <person name="Yuan D."/>
            <person name="Miao W."/>
        </authorList>
    </citation>
    <scope>NUCLEOTIDE SEQUENCE [LARGE SCALE GENOMIC DNA]</scope>
    <source>
        <strain evidence="4">36N120E</strain>
    </source>
</reference>
<dbReference type="InParanoid" id="A0A0V0Q8J1"/>
<feature type="domain" description="D-isomer specific 2-hydroxyacid dehydrogenase NAD-binding" evidence="3">
    <location>
        <begin position="135"/>
        <end position="308"/>
    </location>
</feature>
<dbReference type="Pfam" id="PF02826">
    <property type="entry name" value="2-Hacid_dh_C"/>
    <property type="match status" value="1"/>
</dbReference>
<dbReference type="PANTHER" id="PTHR43333">
    <property type="entry name" value="2-HACID_DH_C DOMAIN-CONTAINING PROTEIN"/>
    <property type="match status" value="1"/>
</dbReference>
<dbReference type="SUPFAM" id="SSF51735">
    <property type="entry name" value="NAD(P)-binding Rossmann-fold domains"/>
    <property type="match status" value="1"/>
</dbReference>
<dbReference type="GO" id="GO:0016491">
    <property type="term" value="F:oxidoreductase activity"/>
    <property type="evidence" value="ECO:0007669"/>
    <property type="project" value="UniProtKB-KW"/>
</dbReference>
<evidence type="ECO:0000313" key="4">
    <source>
        <dbReference type="EMBL" id="KRW98497.1"/>
    </source>
</evidence>
<proteinExistence type="predicted"/>